<evidence type="ECO:0000256" key="9">
    <source>
        <dbReference type="ARBA" id="ARBA00023242"/>
    </source>
</evidence>
<evidence type="ECO:0000256" key="4">
    <source>
        <dbReference type="ARBA" id="ARBA00022737"/>
    </source>
</evidence>
<dbReference type="EMBL" id="CADCXV010000645">
    <property type="protein sequence ID" value="CAB0031436.1"/>
    <property type="molecule type" value="Genomic_DNA"/>
</dbReference>
<keyword evidence="9" id="KW-0539">Nucleus</keyword>
<evidence type="ECO:0000256" key="8">
    <source>
        <dbReference type="ARBA" id="ARBA00023163"/>
    </source>
</evidence>
<keyword evidence="7" id="KW-0805">Transcription regulation</keyword>
<dbReference type="GO" id="GO:0000122">
    <property type="term" value="P:negative regulation of transcription by RNA polymerase II"/>
    <property type="evidence" value="ECO:0007669"/>
    <property type="project" value="TreeGrafter"/>
</dbReference>
<dbReference type="InterPro" id="IPR034078">
    <property type="entry name" value="NFX1_fam"/>
</dbReference>
<dbReference type="GO" id="GO:0005634">
    <property type="term" value="C:nucleus"/>
    <property type="evidence" value="ECO:0007669"/>
    <property type="project" value="UniProtKB-SubCell"/>
</dbReference>
<evidence type="ECO:0000256" key="2">
    <source>
        <dbReference type="ARBA" id="ARBA00007269"/>
    </source>
</evidence>
<proteinExistence type="inferred from homology"/>
<keyword evidence="12" id="KW-1185">Reference proteome</keyword>
<comment type="subcellular location">
    <subcellularLocation>
        <location evidence="1">Nucleus</location>
    </subcellularLocation>
</comment>
<dbReference type="GO" id="GO:0000981">
    <property type="term" value="F:DNA-binding transcription factor activity, RNA polymerase II-specific"/>
    <property type="evidence" value="ECO:0007669"/>
    <property type="project" value="TreeGrafter"/>
</dbReference>
<gene>
    <name evidence="11" type="ORF">TBRA_LOCUS3405</name>
</gene>
<protein>
    <recommendedName>
        <fullName evidence="10">NF-X1-type domain-containing protein</fullName>
    </recommendedName>
</protein>
<dbReference type="PANTHER" id="PTHR12360">
    <property type="entry name" value="NUCLEAR TRANSCRIPTION FACTOR, X-BOX BINDING 1 NFX1"/>
    <property type="match status" value="1"/>
</dbReference>
<dbReference type="AlphaFoldDB" id="A0A6H5I066"/>
<accession>A0A6H5I066</accession>
<dbReference type="SMART" id="SM00438">
    <property type="entry name" value="ZnF_NFX"/>
    <property type="match status" value="3"/>
</dbReference>
<dbReference type="InterPro" id="IPR000967">
    <property type="entry name" value="Znf_NFX1"/>
</dbReference>
<evidence type="ECO:0000259" key="10">
    <source>
        <dbReference type="SMART" id="SM00438"/>
    </source>
</evidence>
<sequence length="508" mass="57461">MFSHVLAIFRNCKIETNHCYSEIGNKRVTPKCTCEPIATLAACTTRLAICTGIKNSYYLAFKSAKSFQCSNINAMQRRERDVGGFARYTSRLRSIVFVHLCVCAAAASTYATRTTELVHEFMWIQEIQEILEILEILKIREILEIPEIQEILEILEILKILETLEIQDISKILEIHGITETLGIQGIIGILETRGSIEILEIQEIIETLQIQGILGNPETLGIQQIPGNQEKELTDLEETRDLKDGKITIKVPLIGDKNLTQIIKYLYCNRKLRKLIMPCWRTSFTELYCECGKAVIYPPVPCGTRRPACKEPCSRTHDCDHQVLHPCNSDSVCPPCSVLTQKWCHGKHELRKAVPCHVKELSCGLPCGKPIPCNRHKCIQKCHSGPCSTECTQPCQEIRKMCGHICAAPCHEGDCPDTPCKVMVKCWLPSHSLVELVRRENGQRKVPGPMLNKLFASESNVPPHKKYHLLQSNYVTLCNFSWVTSTSTYGIMQDLKSENGFFLTIEF</sequence>
<evidence type="ECO:0000256" key="7">
    <source>
        <dbReference type="ARBA" id="ARBA00023015"/>
    </source>
</evidence>
<dbReference type="GO" id="GO:0008270">
    <property type="term" value="F:zinc ion binding"/>
    <property type="evidence" value="ECO:0007669"/>
    <property type="project" value="UniProtKB-KW"/>
</dbReference>
<dbReference type="PANTHER" id="PTHR12360:SF12">
    <property type="entry name" value="TRANSCRIPTIONAL REPRESSOR NF-X1"/>
    <property type="match status" value="1"/>
</dbReference>
<keyword evidence="3" id="KW-0479">Metal-binding</keyword>
<feature type="domain" description="NF-X1-type" evidence="10">
    <location>
        <begin position="374"/>
        <end position="394"/>
    </location>
</feature>
<keyword evidence="6" id="KW-0862">Zinc</keyword>
<evidence type="ECO:0000313" key="12">
    <source>
        <dbReference type="Proteomes" id="UP000479190"/>
    </source>
</evidence>
<evidence type="ECO:0000256" key="3">
    <source>
        <dbReference type="ARBA" id="ARBA00022723"/>
    </source>
</evidence>
<evidence type="ECO:0000256" key="5">
    <source>
        <dbReference type="ARBA" id="ARBA00022771"/>
    </source>
</evidence>
<name>A0A6H5I066_9HYME</name>
<feature type="domain" description="NF-X1-type" evidence="10">
    <location>
        <begin position="320"/>
        <end position="339"/>
    </location>
</feature>
<reference evidence="11 12" key="1">
    <citation type="submission" date="2020-02" db="EMBL/GenBank/DDBJ databases">
        <authorList>
            <person name="Ferguson B K."/>
        </authorList>
    </citation>
    <scope>NUCLEOTIDE SEQUENCE [LARGE SCALE GENOMIC DNA]</scope>
</reference>
<organism evidence="11 12">
    <name type="scientific">Trichogramma brassicae</name>
    <dbReference type="NCBI Taxonomy" id="86971"/>
    <lineage>
        <taxon>Eukaryota</taxon>
        <taxon>Metazoa</taxon>
        <taxon>Ecdysozoa</taxon>
        <taxon>Arthropoda</taxon>
        <taxon>Hexapoda</taxon>
        <taxon>Insecta</taxon>
        <taxon>Pterygota</taxon>
        <taxon>Neoptera</taxon>
        <taxon>Endopterygota</taxon>
        <taxon>Hymenoptera</taxon>
        <taxon>Apocrita</taxon>
        <taxon>Proctotrupomorpha</taxon>
        <taxon>Chalcidoidea</taxon>
        <taxon>Trichogrammatidae</taxon>
        <taxon>Trichogramma</taxon>
    </lineage>
</organism>
<keyword evidence="4" id="KW-0677">Repeat</keyword>
<evidence type="ECO:0000256" key="1">
    <source>
        <dbReference type="ARBA" id="ARBA00004123"/>
    </source>
</evidence>
<feature type="domain" description="NF-X1-type" evidence="10">
    <location>
        <begin position="403"/>
        <end position="423"/>
    </location>
</feature>
<evidence type="ECO:0000256" key="6">
    <source>
        <dbReference type="ARBA" id="ARBA00022833"/>
    </source>
</evidence>
<comment type="similarity">
    <text evidence="2">Belongs to the NFX1 family.</text>
</comment>
<dbReference type="OrthoDB" id="6512771at2759"/>
<evidence type="ECO:0000313" key="11">
    <source>
        <dbReference type="EMBL" id="CAB0031436.1"/>
    </source>
</evidence>
<dbReference type="CDD" id="cd06008">
    <property type="entry name" value="NF-X1-zinc-finger"/>
    <property type="match status" value="1"/>
</dbReference>
<dbReference type="Proteomes" id="UP000479190">
    <property type="component" value="Unassembled WGS sequence"/>
</dbReference>
<keyword evidence="5" id="KW-0863">Zinc-finger</keyword>
<keyword evidence="8" id="KW-0804">Transcription</keyword>
<dbReference type="GO" id="GO:0000977">
    <property type="term" value="F:RNA polymerase II transcription regulatory region sequence-specific DNA binding"/>
    <property type="evidence" value="ECO:0007669"/>
    <property type="project" value="TreeGrafter"/>
</dbReference>